<dbReference type="PROSITE" id="PS50835">
    <property type="entry name" value="IG_LIKE"/>
    <property type="match status" value="2"/>
</dbReference>
<reference evidence="9" key="1">
    <citation type="submission" date="2022-11" db="EMBL/GenBank/DDBJ databases">
        <title>Centuries of genome instability and evolution in soft-shell clam transmissible cancer (bioRxiv).</title>
        <authorList>
            <person name="Hart S.F.M."/>
            <person name="Yonemitsu M.A."/>
            <person name="Giersch R.M."/>
            <person name="Beal B.F."/>
            <person name="Arriagada G."/>
            <person name="Davis B.W."/>
            <person name="Ostrander E.A."/>
            <person name="Goff S.P."/>
            <person name="Metzger M.J."/>
        </authorList>
    </citation>
    <scope>NUCLEOTIDE SEQUENCE</scope>
    <source>
        <strain evidence="9">MELC-2E11</strain>
        <tissue evidence="9">Siphon/mantle</tissue>
    </source>
</reference>
<dbReference type="InterPro" id="IPR003599">
    <property type="entry name" value="Ig_sub"/>
</dbReference>
<dbReference type="Proteomes" id="UP001164746">
    <property type="component" value="Chromosome 6"/>
</dbReference>
<keyword evidence="4" id="KW-0325">Glycoprotein</keyword>
<dbReference type="Gene3D" id="2.60.40.10">
    <property type="entry name" value="Immunoglobulins"/>
    <property type="match status" value="2"/>
</dbReference>
<sequence length="718" mass="78072">MLLTSDSAIFEYQQFYHMQSHITLTCNTSDNVSSIEFRRDDTYVGRCGIFACGTSNESKFIMYHNSEPVGYNIFYLWVEGFEVNDAGFYTCVDIMSSQVSGIQITYAVHFAVTFTPKTYLVSVTENVLQRFRCVTSTCRPAATVMWYLGSTQLTSGIVSSISHDVTSSTLDFTPQKSHQGMRILCQGSIGDWLKRSSPPRWLNVLCLKDGPDEPVCRLDGSALSSTVALREGWEFRLNCKSDGNPLPSVSWTHPGHGQASPLYISGIQRTHTGLFRIQARNFLVPSNQQAVNLTKDINVTVDVQYPPDPPSCRVGSTAISSDIVSAIRGNTITIHCSCDSNPPSKYSWSVTGVSTPTSGQSLDLLVQNAITLTLTMENSMQFSNGTTEQGRHPPSSPTFHNGGSTGPLITENSLSVIRGKSVTVACVSIGKPAPSYSSWNGTSQVWTFTANSDTSRTCVASNTLNPTGYNDESKSVSGTLNIKVLYGASITDFAITNLEGRDDVVLVEDSNPGSYIEILKDGRSLKHKSNAQSLTLAIEKSKCEDDGIYMCTGRNVYDPAPAMKTLPVFVNVQEVDFGYYRVNVSNELGRTSEVFHLQLQESGPSAGAVIGGAVGGSIGALASIVVVVVILRRKYKGDCIIVRKSDVPLGESVSSAENAEHNAAQTYEDISMTTATPTYDVLKHGSNRLDNSHVYTPLDEPSSYAFVNVESVRKEHPV</sequence>
<dbReference type="InterPro" id="IPR013783">
    <property type="entry name" value="Ig-like_fold"/>
</dbReference>
<keyword evidence="7" id="KW-1133">Transmembrane helix</keyword>
<name>A0ABY7EGU2_MYAAR</name>
<evidence type="ECO:0000256" key="4">
    <source>
        <dbReference type="ARBA" id="ARBA00023180"/>
    </source>
</evidence>
<keyword evidence="5" id="KW-0393">Immunoglobulin domain</keyword>
<organism evidence="9 10">
    <name type="scientific">Mya arenaria</name>
    <name type="common">Soft-shell clam</name>
    <dbReference type="NCBI Taxonomy" id="6604"/>
    <lineage>
        <taxon>Eukaryota</taxon>
        <taxon>Metazoa</taxon>
        <taxon>Spiralia</taxon>
        <taxon>Lophotrochozoa</taxon>
        <taxon>Mollusca</taxon>
        <taxon>Bivalvia</taxon>
        <taxon>Autobranchia</taxon>
        <taxon>Heteroconchia</taxon>
        <taxon>Euheterodonta</taxon>
        <taxon>Imparidentia</taxon>
        <taxon>Neoheterodontei</taxon>
        <taxon>Myida</taxon>
        <taxon>Myoidea</taxon>
        <taxon>Myidae</taxon>
        <taxon>Mya</taxon>
    </lineage>
</organism>
<evidence type="ECO:0000256" key="6">
    <source>
        <dbReference type="SAM" id="MobiDB-lite"/>
    </source>
</evidence>
<evidence type="ECO:0000259" key="8">
    <source>
        <dbReference type="PROSITE" id="PS50835"/>
    </source>
</evidence>
<keyword evidence="2 7" id="KW-0472">Membrane</keyword>
<feature type="domain" description="Ig-like" evidence="8">
    <location>
        <begin position="211"/>
        <end position="298"/>
    </location>
</feature>
<evidence type="ECO:0000256" key="7">
    <source>
        <dbReference type="SAM" id="Phobius"/>
    </source>
</evidence>
<keyword evidence="7" id="KW-0812">Transmembrane</keyword>
<keyword evidence="10" id="KW-1185">Reference proteome</keyword>
<protein>
    <submittedName>
        <fullName evidence="9">HMCN1-like protein</fullName>
    </submittedName>
</protein>
<comment type="subcellular location">
    <subcellularLocation>
        <location evidence="1">Membrane</location>
        <topology evidence="1">Single-pass type I membrane protein</topology>
    </subcellularLocation>
</comment>
<accession>A0ABY7EGU2</accession>
<feature type="domain" description="Ig-like" evidence="8">
    <location>
        <begin position="407"/>
        <end position="567"/>
    </location>
</feature>
<proteinExistence type="predicted"/>
<dbReference type="InterPro" id="IPR007110">
    <property type="entry name" value="Ig-like_dom"/>
</dbReference>
<dbReference type="EMBL" id="CP111017">
    <property type="protein sequence ID" value="WAR07624.1"/>
    <property type="molecule type" value="Genomic_DNA"/>
</dbReference>
<dbReference type="SUPFAM" id="SSF48726">
    <property type="entry name" value="Immunoglobulin"/>
    <property type="match status" value="3"/>
</dbReference>
<feature type="transmembrane region" description="Helical" evidence="7">
    <location>
        <begin position="606"/>
        <end position="631"/>
    </location>
</feature>
<evidence type="ECO:0000313" key="9">
    <source>
        <dbReference type="EMBL" id="WAR07624.1"/>
    </source>
</evidence>
<dbReference type="PANTHER" id="PTHR11640:SF31">
    <property type="entry name" value="IRREGULAR CHIASM C-ROUGHEST PROTEIN-RELATED"/>
    <property type="match status" value="1"/>
</dbReference>
<dbReference type="InterPro" id="IPR013162">
    <property type="entry name" value="CD80_C2-set"/>
</dbReference>
<dbReference type="Pfam" id="PF08205">
    <property type="entry name" value="C2-set_2"/>
    <property type="match status" value="1"/>
</dbReference>
<dbReference type="SMART" id="SM00409">
    <property type="entry name" value="IG"/>
    <property type="match status" value="3"/>
</dbReference>
<keyword evidence="3" id="KW-1015">Disulfide bond</keyword>
<evidence type="ECO:0000256" key="3">
    <source>
        <dbReference type="ARBA" id="ARBA00023157"/>
    </source>
</evidence>
<feature type="region of interest" description="Disordered" evidence="6">
    <location>
        <begin position="383"/>
        <end position="405"/>
    </location>
</feature>
<gene>
    <name evidence="9" type="ORF">MAR_017582</name>
</gene>
<evidence type="ECO:0000256" key="1">
    <source>
        <dbReference type="ARBA" id="ARBA00004479"/>
    </source>
</evidence>
<dbReference type="PANTHER" id="PTHR11640">
    <property type="entry name" value="NEPHRIN"/>
    <property type="match status" value="1"/>
</dbReference>
<dbReference type="InterPro" id="IPR036179">
    <property type="entry name" value="Ig-like_dom_sf"/>
</dbReference>
<evidence type="ECO:0000313" key="10">
    <source>
        <dbReference type="Proteomes" id="UP001164746"/>
    </source>
</evidence>
<evidence type="ECO:0000256" key="5">
    <source>
        <dbReference type="ARBA" id="ARBA00023319"/>
    </source>
</evidence>
<dbReference type="InterPro" id="IPR051275">
    <property type="entry name" value="Cell_adhesion_signaling"/>
</dbReference>
<evidence type="ECO:0000256" key="2">
    <source>
        <dbReference type="ARBA" id="ARBA00023136"/>
    </source>
</evidence>